<keyword evidence="3" id="KW-1185">Reference proteome</keyword>
<dbReference type="OrthoDB" id="5524593at2"/>
<feature type="domain" description="Glyoxalase-like" evidence="1">
    <location>
        <begin position="17"/>
        <end position="159"/>
    </location>
</feature>
<proteinExistence type="predicted"/>
<dbReference type="RefSeq" id="WP_115933226.1">
    <property type="nucleotide sequence ID" value="NZ_QREH01000001.1"/>
</dbReference>
<evidence type="ECO:0000313" key="3">
    <source>
        <dbReference type="Proteomes" id="UP000256727"/>
    </source>
</evidence>
<dbReference type="PANTHER" id="PTHR35908">
    <property type="entry name" value="HYPOTHETICAL FUSION PROTEIN"/>
    <property type="match status" value="1"/>
</dbReference>
<dbReference type="Proteomes" id="UP000256727">
    <property type="component" value="Unassembled WGS sequence"/>
</dbReference>
<dbReference type="InterPro" id="IPR029068">
    <property type="entry name" value="Glyas_Bleomycin-R_OHBP_Dase"/>
</dbReference>
<dbReference type="InterPro" id="IPR041581">
    <property type="entry name" value="Glyoxalase_6"/>
</dbReference>
<gene>
    <name evidence="2" type="ORF">C8E99_0939</name>
</gene>
<dbReference type="Gene3D" id="3.10.180.10">
    <property type="entry name" value="2,3-Dihydroxybiphenyl 1,2-Dioxygenase, domain 1"/>
    <property type="match status" value="1"/>
</dbReference>
<protein>
    <recommendedName>
        <fullName evidence="1">Glyoxalase-like domain-containing protein</fullName>
    </recommendedName>
</protein>
<comment type="caution">
    <text evidence="2">The sequence shown here is derived from an EMBL/GenBank/DDBJ whole genome shotgun (WGS) entry which is preliminary data.</text>
</comment>
<name>A0A3D9LCF4_9MICC</name>
<reference evidence="2 3" key="1">
    <citation type="submission" date="2018-07" db="EMBL/GenBank/DDBJ databases">
        <title>Sequencing the genomes of 1000 actinobacteria strains.</title>
        <authorList>
            <person name="Klenk H.-P."/>
        </authorList>
    </citation>
    <scope>NUCLEOTIDE SEQUENCE [LARGE SCALE GENOMIC DNA]</scope>
    <source>
        <strain evidence="2 3">DSM 14442</strain>
    </source>
</reference>
<dbReference type="AlphaFoldDB" id="A0A3D9LCF4"/>
<organism evidence="2 3">
    <name type="scientific">Citricoccus muralis</name>
    <dbReference type="NCBI Taxonomy" id="169134"/>
    <lineage>
        <taxon>Bacteria</taxon>
        <taxon>Bacillati</taxon>
        <taxon>Actinomycetota</taxon>
        <taxon>Actinomycetes</taxon>
        <taxon>Micrococcales</taxon>
        <taxon>Micrococcaceae</taxon>
        <taxon>Citricoccus</taxon>
    </lineage>
</organism>
<sequence length="159" mass="17788">MTTDPLPDPAGPAYGLQLCVDCARPHELADWWAVALRWEVETQDEDFIRRMVAEGHAIDADTTTHRGRLVWASGTAINPPRDAEGAGDRPRILFQAVPESKSVKNRVHWDLREPGADDERRAGELHRLVDLGATQVDTGRQGPWTWTVLQDPEGNEFCL</sequence>
<evidence type="ECO:0000313" key="2">
    <source>
        <dbReference type="EMBL" id="REE03137.1"/>
    </source>
</evidence>
<accession>A0A3D9LCF4</accession>
<dbReference type="Pfam" id="PF18029">
    <property type="entry name" value="Glyoxalase_6"/>
    <property type="match status" value="1"/>
</dbReference>
<dbReference type="EMBL" id="QREH01000001">
    <property type="protein sequence ID" value="REE03137.1"/>
    <property type="molecule type" value="Genomic_DNA"/>
</dbReference>
<dbReference type="PANTHER" id="PTHR35908:SF1">
    <property type="entry name" value="CONSERVED PROTEIN"/>
    <property type="match status" value="1"/>
</dbReference>
<evidence type="ECO:0000259" key="1">
    <source>
        <dbReference type="Pfam" id="PF18029"/>
    </source>
</evidence>